<gene>
    <name evidence="1" type="ORF">HYPBUDRAFT_153496</name>
</gene>
<keyword evidence="2" id="KW-1185">Reference proteome</keyword>
<dbReference type="Proteomes" id="UP000095085">
    <property type="component" value="Unassembled WGS sequence"/>
</dbReference>
<accession>A0A1E4RF77</accession>
<dbReference type="RefSeq" id="XP_020074948.1">
    <property type="nucleotide sequence ID" value="XM_020221574.1"/>
</dbReference>
<evidence type="ECO:0000313" key="1">
    <source>
        <dbReference type="EMBL" id="ODV65881.1"/>
    </source>
</evidence>
<evidence type="ECO:0000313" key="2">
    <source>
        <dbReference type="Proteomes" id="UP000095085"/>
    </source>
</evidence>
<dbReference type="EMBL" id="KV454543">
    <property type="protein sequence ID" value="ODV65881.1"/>
    <property type="molecule type" value="Genomic_DNA"/>
</dbReference>
<dbReference type="AlphaFoldDB" id="A0A1E4RF77"/>
<organism evidence="1 2">
    <name type="scientific">Hyphopichia burtonii NRRL Y-1933</name>
    <dbReference type="NCBI Taxonomy" id="984485"/>
    <lineage>
        <taxon>Eukaryota</taxon>
        <taxon>Fungi</taxon>
        <taxon>Dikarya</taxon>
        <taxon>Ascomycota</taxon>
        <taxon>Saccharomycotina</taxon>
        <taxon>Pichiomycetes</taxon>
        <taxon>Debaryomycetaceae</taxon>
        <taxon>Hyphopichia</taxon>
    </lineage>
</organism>
<reference evidence="2" key="1">
    <citation type="submission" date="2016-05" db="EMBL/GenBank/DDBJ databases">
        <title>Comparative genomics of biotechnologically important yeasts.</title>
        <authorList>
            <consortium name="DOE Joint Genome Institute"/>
            <person name="Riley R."/>
            <person name="Haridas S."/>
            <person name="Wolfe K.H."/>
            <person name="Lopes M.R."/>
            <person name="Hittinger C.T."/>
            <person name="Goker M."/>
            <person name="Salamov A."/>
            <person name="Wisecaver J."/>
            <person name="Long T.M."/>
            <person name="Aerts A.L."/>
            <person name="Barry K."/>
            <person name="Choi C."/>
            <person name="Clum A."/>
            <person name="Coughlan A.Y."/>
            <person name="Deshpande S."/>
            <person name="Douglass A.P."/>
            <person name="Hanson S.J."/>
            <person name="Klenk H.-P."/>
            <person name="Labutti K."/>
            <person name="Lapidus A."/>
            <person name="Lindquist E."/>
            <person name="Lipzen A."/>
            <person name="Meier-Kolthoff J.P."/>
            <person name="Ohm R.A."/>
            <person name="Otillar R.P."/>
            <person name="Pangilinan J."/>
            <person name="Peng Y."/>
            <person name="Rokas A."/>
            <person name="Rosa C.A."/>
            <person name="Scheuner C."/>
            <person name="Sibirny A.A."/>
            <person name="Slot J.C."/>
            <person name="Stielow J.B."/>
            <person name="Sun H."/>
            <person name="Kurtzman C.P."/>
            <person name="Blackwell M."/>
            <person name="Grigoriev I.V."/>
            <person name="Jeffries T.W."/>
        </authorList>
    </citation>
    <scope>NUCLEOTIDE SEQUENCE [LARGE SCALE GENOMIC DNA]</scope>
    <source>
        <strain evidence="2">NRRL Y-1933</strain>
    </source>
</reference>
<dbReference type="GeneID" id="30996123"/>
<sequence length="55" mass="5869">MPQMKTFGGIFAAWVAHPYRPLLLLYSAAPSLSDARVDFVDGVSQVGFSPVKATG</sequence>
<proteinExistence type="predicted"/>
<protein>
    <submittedName>
        <fullName evidence="1">Uncharacterized protein</fullName>
    </submittedName>
</protein>
<name>A0A1E4RF77_9ASCO</name>